<evidence type="ECO:0000313" key="1">
    <source>
        <dbReference type="EMBL" id="TKY91249.1"/>
    </source>
</evidence>
<comment type="caution">
    <text evidence="1">The sequence shown here is derived from an EMBL/GenBank/DDBJ whole genome shotgun (WGS) entry which is preliminary data.</text>
</comment>
<proteinExistence type="predicted"/>
<gene>
    <name evidence="1" type="ORF">C5S46_06835</name>
</gene>
<protein>
    <submittedName>
        <fullName evidence="1">ABC transporter permease</fullName>
    </submittedName>
</protein>
<organism evidence="1 2">
    <name type="scientific">Candidatus Methanomarinus sp</name>
    <dbReference type="NCBI Taxonomy" id="3386244"/>
    <lineage>
        <taxon>Archaea</taxon>
        <taxon>Methanobacteriati</taxon>
        <taxon>Methanobacteriota</taxon>
        <taxon>Stenosarchaea group</taxon>
        <taxon>Methanomicrobia</taxon>
        <taxon>Methanosarcinales</taxon>
        <taxon>ANME-2 cluster</taxon>
        <taxon>Candidatus Methanocomedenaceae</taxon>
        <taxon>Candidatus Methanomarinus</taxon>
    </lineage>
</organism>
<sequence length="403" mass="43670">MKKLDALEFVFLSFKGEKFKTIMSSLGIIIGVAAVVVMLSVGEGLIVGISGVFGDMELNMVQVMPGGFEEAELGRPMKNAVLDDKDVSILEGVVGVERVMPRYSAWGILMEFRNEERNLNIQAITPSKEQQIADTIETGRFLTDSDRNCIVLGYDVALNMFDMPINPGSHITLSYPLTNTSTDFKVVGILNDSEQSSFLGGSTNSQVFMTHPAMESFLDIDEYSFSYINVWVEDQDKIDETIERMKFALQRTHRNERYEIFDQGSILEYVTEILTKVKYGLGGIGAIALAVGGIGIVNVMMLTVTERIKEIGVMKAVGANKGDIRTLFLIESGILGLVSGSIGVIIGAGIAFFISVLGDFPSTVTLPSIIIGLGFGVGTAVVAGVYPASKAARMDPVEALRAE</sequence>
<reference evidence="1" key="1">
    <citation type="submission" date="2018-09" db="EMBL/GenBank/DDBJ databases">
        <title>A genomic encyclopedia of anaerobic methanotrophic archaea.</title>
        <authorList>
            <person name="Skennerton C.T."/>
            <person name="Chadwick G.L."/>
            <person name="Laso-Perez R."/>
            <person name="Leu A.O."/>
            <person name="Speth D.R."/>
            <person name="Yu H."/>
            <person name="Morgan-Lang C."/>
            <person name="Hatzenpichler R."/>
            <person name="Goudeau D."/>
            <person name="Malmstrom R."/>
            <person name="Woyke T."/>
            <person name="Hallam S."/>
            <person name="Tyson G.W."/>
            <person name="Wegener G."/>
            <person name="Boetius A."/>
            <person name="Orphan V.J."/>
        </authorList>
    </citation>
    <scope>NUCLEOTIDE SEQUENCE</scope>
    <source>
        <strain evidence="1">CONS3730D10UFb2</strain>
    </source>
</reference>
<dbReference type="Proteomes" id="UP000315423">
    <property type="component" value="Unassembled WGS sequence"/>
</dbReference>
<name>A0AC61S9B3_9EURY</name>
<evidence type="ECO:0000313" key="2">
    <source>
        <dbReference type="Proteomes" id="UP000315423"/>
    </source>
</evidence>
<accession>A0AC61S9B3</accession>
<dbReference type="EMBL" id="QYBA01000233">
    <property type="protein sequence ID" value="TKY91249.1"/>
    <property type="molecule type" value="Genomic_DNA"/>
</dbReference>